<feature type="transmembrane region" description="Helical" evidence="7">
    <location>
        <begin position="91"/>
        <end position="111"/>
    </location>
</feature>
<evidence type="ECO:0000313" key="8">
    <source>
        <dbReference type="EMBL" id="CAB4809171.1"/>
    </source>
</evidence>
<proteinExistence type="predicted"/>
<evidence type="ECO:0000256" key="7">
    <source>
        <dbReference type="SAM" id="Phobius"/>
    </source>
</evidence>
<accession>A0A6J6YI75</accession>
<dbReference type="EMBL" id="CAFAAJ010000089">
    <property type="protein sequence ID" value="CAB4809171.1"/>
    <property type="molecule type" value="Genomic_DNA"/>
</dbReference>
<feature type="transmembrane region" description="Helical" evidence="7">
    <location>
        <begin position="117"/>
        <end position="138"/>
    </location>
</feature>
<dbReference type="Gene3D" id="1.20.1250.20">
    <property type="entry name" value="MFS general substrate transporter like domains"/>
    <property type="match status" value="2"/>
</dbReference>
<protein>
    <submittedName>
        <fullName evidence="8">Unannotated protein</fullName>
    </submittedName>
</protein>
<dbReference type="CDD" id="cd06173">
    <property type="entry name" value="MFS_MefA_like"/>
    <property type="match status" value="1"/>
</dbReference>
<feature type="transmembrane region" description="Helical" evidence="7">
    <location>
        <begin position="357"/>
        <end position="377"/>
    </location>
</feature>
<keyword evidence="4 7" id="KW-0812">Transmembrane</keyword>
<reference evidence="8" key="1">
    <citation type="submission" date="2020-05" db="EMBL/GenBank/DDBJ databases">
        <authorList>
            <person name="Chiriac C."/>
            <person name="Salcher M."/>
            <person name="Ghai R."/>
            <person name="Kavagutti S V."/>
        </authorList>
    </citation>
    <scope>NUCLEOTIDE SEQUENCE</scope>
</reference>
<dbReference type="PANTHER" id="PTHR23513:SF11">
    <property type="entry name" value="STAPHYLOFERRIN A TRANSPORTER"/>
    <property type="match status" value="1"/>
</dbReference>
<keyword evidence="2" id="KW-0813">Transport</keyword>
<feature type="transmembrane region" description="Helical" evidence="7">
    <location>
        <begin position="389"/>
        <end position="407"/>
    </location>
</feature>
<dbReference type="PANTHER" id="PTHR23513">
    <property type="entry name" value="INTEGRAL MEMBRANE EFFLUX PROTEIN-RELATED"/>
    <property type="match status" value="1"/>
</dbReference>
<comment type="subcellular location">
    <subcellularLocation>
        <location evidence="1">Cell membrane</location>
        <topology evidence="1">Multi-pass membrane protein</topology>
    </subcellularLocation>
</comment>
<evidence type="ECO:0000256" key="4">
    <source>
        <dbReference type="ARBA" id="ARBA00022692"/>
    </source>
</evidence>
<dbReference type="GO" id="GO:0005886">
    <property type="term" value="C:plasma membrane"/>
    <property type="evidence" value="ECO:0007669"/>
    <property type="project" value="UniProtKB-SubCell"/>
</dbReference>
<dbReference type="SUPFAM" id="SSF103473">
    <property type="entry name" value="MFS general substrate transporter"/>
    <property type="match status" value="1"/>
</dbReference>
<sequence>MTYTDSEAPPHSFTPGSIRAAWSYRAFRTVWTGQALSQTGTWMQNVALPAYVQARWDSGTLVGAMVFAQLGPMLLLSIPGSILANKAPRKPWLLIMPTLQMFAAIGLAWFVHANASFGLLFAATAVIGTANALNAPAFQSSIPMLVHRRDLAGAISLNTAQLNGTRVLGPLIVGLMTLLHVTVSQMLLINGVTFLFVVGAIARIDIPVARAQMDAGWRQLTQGIRIARSRPTLSRLLLSMTIFSLLSLPFVGLFPTIAEKAMNMPSRSPAYSWLYAAFGFGALLGGLSVGSVFARIDKRRIIPPAFIGFAVFLFLFGQLRSAPLSYPVGFALGLFYFMLATAMNTEFQQHMEHSERVLLMALWFMAFGGMVPIGNIVFGPVIDHIGPRWVLAAGALASLALAWWCDLARMERRSAQRATS</sequence>
<dbReference type="Pfam" id="PF05977">
    <property type="entry name" value="MFS_3"/>
    <property type="match status" value="1"/>
</dbReference>
<evidence type="ECO:0000256" key="5">
    <source>
        <dbReference type="ARBA" id="ARBA00022989"/>
    </source>
</evidence>
<feature type="transmembrane region" description="Helical" evidence="7">
    <location>
        <begin position="270"/>
        <end position="294"/>
    </location>
</feature>
<feature type="transmembrane region" description="Helical" evidence="7">
    <location>
        <begin position="325"/>
        <end position="345"/>
    </location>
</feature>
<feature type="transmembrane region" description="Helical" evidence="7">
    <location>
        <begin position="236"/>
        <end position="258"/>
    </location>
</feature>
<evidence type="ECO:0000256" key="3">
    <source>
        <dbReference type="ARBA" id="ARBA00022475"/>
    </source>
</evidence>
<feature type="transmembrane region" description="Helical" evidence="7">
    <location>
        <begin position="301"/>
        <end position="319"/>
    </location>
</feature>
<evidence type="ECO:0000256" key="2">
    <source>
        <dbReference type="ARBA" id="ARBA00022448"/>
    </source>
</evidence>
<evidence type="ECO:0000313" key="9">
    <source>
        <dbReference type="EMBL" id="CAB4998001.1"/>
    </source>
</evidence>
<dbReference type="InterPro" id="IPR036259">
    <property type="entry name" value="MFS_trans_sf"/>
</dbReference>
<dbReference type="AlphaFoldDB" id="A0A6J6YI75"/>
<feature type="transmembrane region" description="Helical" evidence="7">
    <location>
        <begin position="61"/>
        <end position="84"/>
    </location>
</feature>
<organism evidence="8">
    <name type="scientific">freshwater metagenome</name>
    <dbReference type="NCBI Taxonomy" id="449393"/>
    <lineage>
        <taxon>unclassified sequences</taxon>
        <taxon>metagenomes</taxon>
        <taxon>ecological metagenomes</taxon>
    </lineage>
</organism>
<keyword evidence="3" id="KW-1003">Cell membrane</keyword>
<evidence type="ECO:0000256" key="6">
    <source>
        <dbReference type="ARBA" id="ARBA00023136"/>
    </source>
</evidence>
<gene>
    <name evidence="8" type="ORF">UFOPK3001_01431</name>
    <name evidence="9" type="ORF">UFOPK3954_01573</name>
</gene>
<keyword evidence="6 7" id="KW-0472">Membrane</keyword>
<dbReference type="EMBL" id="CAFBON010000172">
    <property type="protein sequence ID" value="CAB4998001.1"/>
    <property type="molecule type" value="Genomic_DNA"/>
</dbReference>
<feature type="transmembrane region" description="Helical" evidence="7">
    <location>
        <begin position="187"/>
        <end position="204"/>
    </location>
</feature>
<evidence type="ECO:0000256" key="1">
    <source>
        <dbReference type="ARBA" id="ARBA00004651"/>
    </source>
</evidence>
<name>A0A6J6YI75_9ZZZZ</name>
<dbReference type="InterPro" id="IPR010290">
    <property type="entry name" value="TM_effector"/>
</dbReference>
<keyword evidence="5 7" id="KW-1133">Transmembrane helix</keyword>